<sequence length="250" mass="26583">MMILDKSIPLLFLLAATSLQVSANEWATFNVNPSGSNISSVDDLKAHLFAKEVGDEFDLDTVINEEMSALLTNAINADNAMNFTYRAWRNASEATSTGTAFLCKPLDCDIVILGMKACDIAADECAAAAAYNGQECASFYFLNPEIPFLQGAAADCSGISSEYPECRAQDDKVDEFSYLGTCTVWIANLMDTPTYSPVEEDVEEETASSTSSGESPAPTPAPGGTSSTSAADHLVLLVPLAASMICMCFL</sequence>
<feature type="chain" id="PRO_5040137625" evidence="2">
    <location>
        <begin position="24"/>
        <end position="250"/>
    </location>
</feature>
<keyword evidence="4" id="KW-1185">Reference proteome</keyword>
<name>A0A9N8HF17_9STRA</name>
<dbReference type="Proteomes" id="UP001153069">
    <property type="component" value="Unassembled WGS sequence"/>
</dbReference>
<evidence type="ECO:0000313" key="4">
    <source>
        <dbReference type="Proteomes" id="UP001153069"/>
    </source>
</evidence>
<comment type="caution">
    <text evidence="3">The sequence shown here is derived from an EMBL/GenBank/DDBJ whole genome shotgun (WGS) entry which is preliminary data.</text>
</comment>
<reference evidence="3" key="1">
    <citation type="submission" date="2020-06" db="EMBL/GenBank/DDBJ databases">
        <authorList>
            <consortium name="Plant Systems Biology data submission"/>
        </authorList>
    </citation>
    <scope>NUCLEOTIDE SEQUENCE</scope>
    <source>
        <strain evidence="3">D6</strain>
    </source>
</reference>
<organism evidence="3 4">
    <name type="scientific">Seminavis robusta</name>
    <dbReference type="NCBI Taxonomy" id="568900"/>
    <lineage>
        <taxon>Eukaryota</taxon>
        <taxon>Sar</taxon>
        <taxon>Stramenopiles</taxon>
        <taxon>Ochrophyta</taxon>
        <taxon>Bacillariophyta</taxon>
        <taxon>Bacillariophyceae</taxon>
        <taxon>Bacillariophycidae</taxon>
        <taxon>Naviculales</taxon>
        <taxon>Naviculaceae</taxon>
        <taxon>Seminavis</taxon>
    </lineage>
</organism>
<gene>
    <name evidence="3" type="ORF">SEMRO_328_G118520.1</name>
</gene>
<protein>
    <submittedName>
        <fullName evidence="3">Uncharacterized protein</fullName>
    </submittedName>
</protein>
<accession>A0A9N8HF17</accession>
<evidence type="ECO:0000313" key="3">
    <source>
        <dbReference type="EMBL" id="CAB9507988.1"/>
    </source>
</evidence>
<proteinExistence type="predicted"/>
<evidence type="ECO:0000256" key="1">
    <source>
        <dbReference type="SAM" id="MobiDB-lite"/>
    </source>
</evidence>
<dbReference type="AlphaFoldDB" id="A0A9N8HF17"/>
<feature type="compositionally biased region" description="Low complexity" evidence="1">
    <location>
        <begin position="207"/>
        <end position="226"/>
    </location>
</feature>
<feature type="region of interest" description="Disordered" evidence="1">
    <location>
        <begin position="198"/>
        <end position="226"/>
    </location>
</feature>
<dbReference type="EMBL" id="CAICTM010000327">
    <property type="protein sequence ID" value="CAB9507988.1"/>
    <property type="molecule type" value="Genomic_DNA"/>
</dbReference>
<keyword evidence="2" id="KW-0732">Signal</keyword>
<feature type="signal peptide" evidence="2">
    <location>
        <begin position="1"/>
        <end position="23"/>
    </location>
</feature>
<evidence type="ECO:0000256" key="2">
    <source>
        <dbReference type="SAM" id="SignalP"/>
    </source>
</evidence>